<evidence type="ECO:0000313" key="4">
    <source>
        <dbReference type="Proteomes" id="UP000447355"/>
    </source>
</evidence>
<dbReference type="GO" id="GO:0030288">
    <property type="term" value="C:outer membrane-bounded periplasmic space"/>
    <property type="evidence" value="ECO:0007669"/>
    <property type="project" value="TreeGrafter"/>
</dbReference>
<sequence>MTFPPFPARAALLLASLLAGPIRVWSADAVTQLPMSAKQISRAGIVTAPAVAAPAGAATPVGNAVVLTGTVVAPADALVLAVAAAGGVVQQVHSVSLQRVQRGAALVTLFSPAWMETQREYVQLSTQSRLAADKQQRDESLFAEGVIARARVEESRAAAQLARLAADQRAQMLRAGGLGAAAIAALSAGAQPSPLLTVRAQSAGTLIELPVTVGQQLDAGMAVAKISRDGPLWVELQASAQQMSMLAVGDLLEVAQCGQLRVIALSPQVNSANQTAQVRARQLEPTPCLKINAFVEARLVAPPARGGSLLVPAAALVRRGAANYVFMRNANGFQAVPVVPGAAAGDQLWVRGAIAPGAQLAVRGLVALKGAWTGLGEPAAAQEKP</sequence>
<comment type="caution">
    <text evidence="3">The sequence shown here is derived from an EMBL/GenBank/DDBJ whole genome shotgun (WGS) entry which is preliminary data.</text>
</comment>
<reference evidence="3" key="1">
    <citation type="submission" date="2019-12" db="EMBL/GenBank/DDBJ databases">
        <title>Novel species isolated from a subtropical stream in China.</title>
        <authorList>
            <person name="Lu H."/>
        </authorList>
    </citation>
    <scope>NUCLEOTIDE SEQUENCE [LARGE SCALE GENOMIC DNA]</scope>
    <source>
        <strain evidence="3">FT81W</strain>
    </source>
</reference>
<dbReference type="Proteomes" id="UP000447355">
    <property type="component" value="Unassembled WGS sequence"/>
</dbReference>
<dbReference type="Gene3D" id="2.40.30.170">
    <property type="match status" value="1"/>
</dbReference>
<name>A0A845GWP3_9BURK</name>
<proteinExistence type="predicted"/>
<organism evidence="3 4">
    <name type="scientific">Duganella vulcania</name>
    <dbReference type="NCBI Taxonomy" id="2692166"/>
    <lineage>
        <taxon>Bacteria</taxon>
        <taxon>Pseudomonadati</taxon>
        <taxon>Pseudomonadota</taxon>
        <taxon>Betaproteobacteria</taxon>
        <taxon>Burkholderiales</taxon>
        <taxon>Oxalobacteraceae</taxon>
        <taxon>Telluria group</taxon>
        <taxon>Duganella</taxon>
    </lineage>
</organism>
<gene>
    <name evidence="3" type="ORF">GTP90_27530</name>
</gene>
<protein>
    <submittedName>
        <fullName evidence="3">HlyD family efflux transporter periplasmic adaptor subunit</fullName>
    </submittedName>
</protein>
<dbReference type="Gene3D" id="2.40.50.100">
    <property type="match status" value="1"/>
</dbReference>
<accession>A0A845GWP3</accession>
<dbReference type="AlphaFoldDB" id="A0A845GWP3"/>
<evidence type="ECO:0000313" key="3">
    <source>
        <dbReference type="EMBL" id="MYM97606.1"/>
    </source>
</evidence>
<dbReference type="Gene3D" id="2.40.420.20">
    <property type="match status" value="1"/>
</dbReference>
<dbReference type="Gene3D" id="1.10.287.470">
    <property type="entry name" value="Helix hairpin bin"/>
    <property type="match status" value="1"/>
</dbReference>
<dbReference type="PANTHER" id="PTHR30097">
    <property type="entry name" value="CATION EFFLUX SYSTEM PROTEIN CUSB"/>
    <property type="match status" value="1"/>
</dbReference>
<evidence type="ECO:0000256" key="2">
    <source>
        <dbReference type="SAM" id="SignalP"/>
    </source>
</evidence>
<dbReference type="GO" id="GO:0060003">
    <property type="term" value="P:copper ion export"/>
    <property type="evidence" value="ECO:0007669"/>
    <property type="project" value="TreeGrafter"/>
</dbReference>
<evidence type="ECO:0000256" key="1">
    <source>
        <dbReference type="ARBA" id="ARBA00022448"/>
    </source>
</evidence>
<keyword evidence="2" id="KW-0732">Signal</keyword>
<keyword evidence="1" id="KW-0813">Transport</keyword>
<dbReference type="GO" id="GO:0015679">
    <property type="term" value="P:plasma membrane copper ion transport"/>
    <property type="evidence" value="ECO:0007669"/>
    <property type="project" value="TreeGrafter"/>
</dbReference>
<dbReference type="GO" id="GO:0046914">
    <property type="term" value="F:transition metal ion binding"/>
    <property type="evidence" value="ECO:0007669"/>
    <property type="project" value="TreeGrafter"/>
</dbReference>
<dbReference type="EMBL" id="WWCX01000080">
    <property type="protein sequence ID" value="MYM97606.1"/>
    <property type="molecule type" value="Genomic_DNA"/>
</dbReference>
<feature type="chain" id="PRO_5032772360" evidence="2">
    <location>
        <begin position="27"/>
        <end position="385"/>
    </location>
</feature>
<feature type="signal peptide" evidence="2">
    <location>
        <begin position="1"/>
        <end position="26"/>
    </location>
</feature>
<dbReference type="InterPro" id="IPR051909">
    <property type="entry name" value="MFP_Cation_Efflux"/>
</dbReference>
<dbReference type="PANTHER" id="PTHR30097:SF4">
    <property type="entry name" value="SLR6042 PROTEIN"/>
    <property type="match status" value="1"/>
</dbReference>